<dbReference type="CDD" id="cd06587">
    <property type="entry name" value="VOC"/>
    <property type="match status" value="1"/>
</dbReference>
<dbReference type="InterPro" id="IPR051332">
    <property type="entry name" value="Fosfomycin_Res_Enzymes"/>
</dbReference>
<keyword evidence="4" id="KW-1185">Reference proteome</keyword>
<dbReference type="Proteomes" id="UP000663920">
    <property type="component" value="Chromosome"/>
</dbReference>
<dbReference type="AlphaFoldDB" id="A0A975CPS5"/>
<feature type="domain" description="VOC" evidence="2">
    <location>
        <begin position="6"/>
        <end position="122"/>
    </location>
</feature>
<evidence type="ECO:0000256" key="1">
    <source>
        <dbReference type="ARBA" id="ARBA00022723"/>
    </source>
</evidence>
<evidence type="ECO:0000313" key="3">
    <source>
        <dbReference type="EMBL" id="QTE23110.1"/>
    </source>
</evidence>
<dbReference type="InterPro" id="IPR004360">
    <property type="entry name" value="Glyas_Fos-R_dOase_dom"/>
</dbReference>
<evidence type="ECO:0000259" key="2">
    <source>
        <dbReference type="PROSITE" id="PS51819"/>
    </source>
</evidence>
<sequence>MKFKPGINHIEFWVSDLEESVKFYNGFLKIIGWKQTNEKSFTNGNIEIYLNEVKKIKKTKSLGIRHLCFQAVKKEQVDLVYEYLSKEQSKIIRKPMFMGYSKEYYTVDFFDPDGQILEVAHTPNMSFE</sequence>
<dbReference type="PROSITE" id="PS51819">
    <property type="entry name" value="VOC"/>
    <property type="match status" value="1"/>
</dbReference>
<dbReference type="PANTHER" id="PTHR36113:SF6">
    <property type="entry name" value="FOSFOMYCIN RESISTANCE PROTEIN FOSX"/>
    <property type="match status" value="1"/>
</dbReference>
<dbReference type="Pfam" id="PF00903">
    <property type="entry name" value="Glyoxalase"/>
    <property type="match status" value="1"/>
</dbReference>
<gene>
    <name evidence="3" type="ORF">J3359_02200</name>
</gene>
<dbReference type="GO" id="GO:0046872">
    <property type="term" value="F:metal ion binding"/>
    <property type="evidence" value="ECO:0007669"/>
    <property type="project" value="UniProtKB-KW"/>
</dbReference>
<proteinExistence type="predicted"/>
<evidence type="ECO:0000313" key="4">
    <source>
        <dbReference type="Proteomes" id="UP000663920"/>
    </source>
</evidence>
<dbReference type="PANTHER" id="PTHR36113">
    <property type="entry name" value="LYASE, PUTATIVE-RELATED-RELATED"/>
    <property type="match status" value="1"/>
</dbReference>
<name>A0A975CPS5_9FLAO</name>
<dbReference type="SUPFAM" id="SSF54593">
    <property type="entry name" value="Glyoxalase/Bleomycin resistance protein/Dihydroxybiphenyl dioxygenase"/>
    <property type="match status" value="1"/>
</dbReference>
<reference evidence="3 4" key="1">
    <citation type="submission" date="2021-03" db="EMBL/GenBank/DDBJ databases">
        <title>Complete genome of Polaribacter_sp.SM13.</title>
        <authorList>
            <person name="Jeong S.W."/>
            <person name="Bae J.W."/>
        </authorList>
    </citation>
    <scope>NUCLEOTIDE SEQUENCE [LARGE SCALE GENOMIC DNA]</scope>
    <source>
        <strain evidence="3 4">SM13</strain>
    </source>
</reference>
<keyword evidence="1" id="KW-0479">Metal-binding</keyword>
<dbReference type="RefSeq" id="WP_208079122.1">
    <property type="nucleotide sequence ID" value="NZ_CP071869.1"/>
</dbReference>
<organism evidence="3 4">
    <name type="scientific">Polaribacter cellanae</name>
    <dbReference type="NCBI Taxonomy" id="2818493"/>
    <lineage>
        <taxon>Bacteria</taxon>
        <taxon>Pseudomonadati</taxon>
        <taxon>Bacteroidota</taxon>
        <taxon>Flavobacteriia</taxon>
        <taxon>Flavobacteriales</taxon>
        <taxon>Flavobacteriaceae</taxon>
    </lineage>
</organism>
<accession>A0A975CPS5</accession>
<dbReference type="KEGG" id="pcea:J3359_02200"/>
<dbReference type="InterPro" id="IPR029068">
    <property type="entry name" value="Glyas_Bleomycin-R_OHBP_Dase"/>
</dbReference>
<dbReference type="EMBL" id="CP071869">
    <property type="protein sequence ID" value="QTE23110.1"/>
    <property type="molecule type" value="Genomic_DNA"/>
</dbReference>
<dbReference type="Gene3D" id="3.10.180.10">
    <property type="entry name" value="2,3-Dihydroxybiphenyl 1,2-Dioxygenase, domain 1"/>
    <property type="match status" value="1"/>
</dbReference>
<dbReference type="InterPro" id="IPR037523">
    <property type="entry name" value="VOC_core"/>
</dbReference>
<protein>
    <submittedName>
        <fullName evidence="3">VOC family protein</fullName>
    </submittedName>
</protein>